<reference evidence="1 2" key="1">
    <citation type="journal article" date="2011" name="Stand. Genomic Sci.">
        <title>Non-contiguous finished genome sequence and contextual data of the filamentous soil bacterium Ktedonobacter racemifer type strain (SOSP1-21).</title>
        <authorList>
            <person name="Chang Y.J."/>
            <person name="Land M."/>
            <person name="Hauser L."/>
            <person name="Chertkov O."/>
            <person name="Del Rio T.G."/>
            <person name="Nolan M."/>
            <person name="Copeland A."/>
            <person name="Tice H."/>
            <person name="Cheng J.F."/>
            <person name="Lucas S."/>
            <person name="Han C."/>
            <person name="Goodwin L."/>
            <person name="Pitluck S."/>
            <person name="Ivanova N."/>
            <person name="Ovchinikova G."/>
            <person name="Pati A."/>
            <person name="Chen A."/>
            <person name="Palaniappan K."/>
            <person name="Mavromatis K."/>
            <person name="Liolios K."/>
            <person name="Brettin T."/>
            <person name="Fiebig A."/>
            <person name="Rohde M."/>
            <person name="Abt B."/>
            <person name="Goker M."/>
            <person name="Detter J.C."/>
            <person name="Woyke T."/>
            <person name="Bristow J."/>
            <person name="Eisen J.A."/>
            <person name="Markowitz V."/>
            <person name="Hugenholtz P."/>
            <person name="Kyrpides N.C."/>
            <person name="Klenk H.P."/>
            <person name="Lapidus A."/>
        </authorList>
    </citation>
    <scope>NUCLEOTIDE SEQUENCE [LARGE SCALE GENOMIC DNA]</scope>
    <source>
        <strain evidence="2">DSM 44963</strain>
    </source>
</reference>
<comment type="caution">
    <text evidence="1">The sequence shown here is derived from an EMBL/GenBank/DDBJ whole genome shotgun (WGS) entry which is preliminary data.</text>
</comment>
<proteinExistence type="predicted"/>
<dbReference type="InParanoid" id="D6TLZ1"/>
<accession>D6TLZ1</accession>
<keyword evidence="2" id="KW-1185">Reference proteome</keyword>
<evidence type="ECO:0000313" key="2">
    <source>
        <dbReference type="Proteomes" id="UP000004508"/>
    </source>
</evidence>
<sequence length="64" mass="6942">MKYSSRSGMLVVSMTFLLLAVGILLMFAAASSLPYTGRPLQYFETPVPAPSPGVINCLSLRCHH</sequence>
<dbReference type="Proteomes" id="UP000004508">
    <property type="component" value="Unassembled WGS sequence"/>
</dbReference>
<dbReference type="AlphaFoldDB" id="D6TLZ1"/>
<evidence type="ECO:0000313" key="1">
    <source>
        <dbReference type="EMBL" id="EFH86791.1"/>
    </source>
</evidence>
<organism evidence="1 2">
    <name type="scientific">Ktedonobacter racemifer DSM 44963</name>
    <dbReference type="NCBI Taxonomy" id="485913"/>
    <lineage>
        <taxon>Bacteria</taxon>
        <taxon>Bacillati</taxon>
        <taxon>Chloroflexota</taxon>
        <taxon>Ktedonobacteria</taxon>
        <taxon>Ktedonobacterales</taxon>
        <taxon>Ktedonobacteraceae</taxon>
        <taxon>Ktedonobacter</taxon>
    </lineage>
</organism>
<protein>
    <submittedName>
        <fullName evidence="1">Uncharacterized protein</fullName>
    </submittedName>
</protein>
<dbReference type="EMBL" id="ADVG01000002">
    <property type="protein sequence ID" value="EFH86791.1"/>
    <property type="molecule type" value="Genomic_DNA"/>
</dbReference>
<gene>
    <name evidence="1" type="ORF">Krac_8106</name>
</gene>
<name>D6TLZ1_KTERA</name>